<dbReference type="AlphaFoldDB" id="A0A1F5GVF2"/>
<dbReference type="Gene3D" id="2.40.100.10">
    <property type="entry name" value="Cyclophilin-like"/>
    <property type="match status" value="1"/>
</dbReference>
<dbReference type="InterPro" id="IPR002130">
    <property type="entry name" value="Cyclophilin-type_PPIase_dom"/>
</dbReference>
<dbReference type="CDD" id="cd00317">
    <property type="entry name" value="cyclophilin"/>
    <property type="match status" value="1"/>
</dbReference>
<dbReference type="InterPro" id="IPR024936">
    <property type="entry name" value="Cyclophilin-type_PPIase"/>
</dbReference>
<comment type="caution">
    <text evidence="7">The sequence shown here is derived from an EMBL/GenBank/DDBJ whole genome shotgun (WGS) entry which is preliminary data.</text>
</comment>
<dbReference type="STRING" id="1797724.A3A48_00680"/>
<gene>
    <name evidence="7" type="ORF">A3A48_00680</name>
</gene>
<evidence type="ECO:0000259" key="6">
    <source>
        <dbReference type="PROSITE" id="PS50072"/>
    </source>
</evidence>
<evidence type="ECO:0000313" key="8">
    <source>
        <dbReference type="Proteomes" id="UP000178336"/>
    </source>
</evidence>
<evidence type="ECO:0000313" key="7">
    <source>
        <dbReference type="EMBL" id="OGD95809.1"/>
    </source>
</evidence>
<organism evidence="7 8">
    <name type="scientific">Candidatus Curtissbacteria bacterium RIFCSPLOWO2_01_FULL_37_9</name>
    <dbReference type="NCBI Taxonomy" id="1797724"/>
    <lineage>
        <taxon>Bacteria</taxon>
        <taxon>Candidatus Curtissiibacteriota</taxon>
    </lineage>
</organism>
<comment type="function">
    <text evidence="1 5">PPIases accelerate the folding of proteins. It catalyzes the cis-trans isomerization of proline imidic peptide bonds in oligopeptides.</text>
</comment>
<dbReference type="EMBL" id="MFBN01000008">
    <property type="protein sequence ID" value="OGD95809.1"/>
    <property type="molecule type" value="Genomic_DNA"/>
</dbReference>
<dbReference type="InterPro" id="IPR044666">
    <property type="entry name" value="Cyclophilin_A-like"/>
</dbReference>
<protein>
    <recommendedName>
        <fullName evidence="5">Peptidyl-prolyl cis-trans isomerase</fullName>
        <shortName evidence="5">PPIase</shortName>
        <ecNumber evidence="5">5.2.1.8</ecNumber>
    </recommendedName>
</protein>
<dbReference type="PIRSF" id="PIRSF001467">
    <property type="entry name" value="Peptidylpro_ismrse"/>
    <property type="match status" value="1"/>
</dbReference>
<dbReference type="SUPFAM" id="SSF50891">
    <property type="entry name" value="Cyclophilin-like"/>
    <property type="match status" value="1"/>
</dbReference>
<dbReference type="PROSITE" id="PS50072">
    <property type="entry name" value="CSA_PPIASE_2"/>
    <property type="match status" value="1"/>
</dbReference>
<evidence type="ECO:0000256" key="5">
    <source>
        <dbReference type="RuleBase" id="RU363019"/>
    </source>
</evidence>
<keyword evidence="3 5" id="KW-0697">Rotamase</keyword>
<dbReference type="Pfam" id="PF00160">
    <property type="entry name" value="Pro_isomerase"/>
    <property type="match status" value="1"/>
</dbReference>
<dbReference type="GO" id="GO:0003755">
    <property type="term" value="F:peptidyl-prolyl cis-trans isomerase activity"/>
    <property type="evidence" value="ECO:0007669"/>
    <property type="project" value="UniProtKB-UniRule"/>
</dbReference>
<reference evidence="7 8" key="1">
    <citation type="journal article" date="2016" name="Nat. Commun.">
        <title>Thousands of microbial genomes shed light on interconnected biogeochemical processes in an aquifer system.</title>
        <authorList>
            <person name="Anantharaman K."/>
            <person name="Brown C.T."/>
            <person name="Hug L.A."/>
            <person name="Sharon I."/>
            <person name="Castelle C.J."/>
            <person name="Probst A.J."/>
            <person name="Thomas B.C."/>
            <person name="Singh A."/>
            <person name="Wilkins M.J."/>
            <person name="Karaoz U."/>
            <person name="Brodie E.L."/>
            <person name="Williams K.H."/>
            <person name="Hubbard S.S."/>
            <person name="Banfield J.F."/>
        </authorList>
    </citation>
    <scope>NUCLEOTIDE SEQUENCE [LARGE SCALE GENOMIC DNA]</scope>
</reference>
<feature type="domain" description="PPIase cyclophilin-type" evidence="6">
    <location>
        <begin position="24"/>
        <end position="140"/>
    </location>
</feature>
<proteinExistence type="inferred from homology"/>
<evidence type="ECO:0000256" key="1">
    <source>
        <dbReference type="ARBA" id="ARBA00002388"/>
    </source>
</evidence>
<dbReference type="InterPro" id="IPR029000">
    <property type="entry name" value="Cyclophilin-like_dom_sf"/>
</dbReference>
<keyword evidence="4 5" id="KW-0413">Isomerase</keyword>
<evidence type="ECO:0000256" key="2">
    <source>
        <dbReference type="ARBA" id="ARBA00007365"/>
    </source>
</evidence>
<accession>A0A1F5GVF2</accession>
<sequence>MFPFPVLTIDEIQNKKVIITTVKGKIIIELSANAPIASSNFIYLTNKKFYDGLTFHRKEENFVIQGGDPKGNGTGGPGYSFPDEIVKDDYKRGVVAMANAGSNTNGSQFFIMLADAPNLPKNYTIFGQIVENIDVIDKIQVGDVIEKIIIE</sequence>
<dbReference type="Proteomes" id="UP000178336">
    <property type="component" value="Unassembled WGS sequence"/>
</dbReference>
<name>A0A1F5GVF2_9BACT</name>
<dbReference type="EC" id="5.2.1.8" evidence="5"/>
<dbReference type="PANTHER" id="PTHR45625:SF4">
    <property type="entry name" value="PEPTIDYLPROLYL ISOMERASE DOMAIN AND WD REPEAT-CONTAINING PROTEIN 1"/>
    <property type="match status" value="1"/>
</dbReference>
<dbReference type="PRINTS" id="PR00153">
    <property type="entry name" value="CSAPPISMRASE"/>
</dbReference>
<evidence type="ECO:0000256" key="4">
    <source>
        <dbReference type="ARBA" id="ARBA00023235"/>
    </source>
</evidence>
<comment type="catalytic activity">
    <reaction evidence="5">
        <text>[protein]-peptidylproline (omega=180) = [protein]-peptidylproline (omega=0)</text>
        <dbReference type="Rhea" id="RHEA:16237"/>
        <dbReference type="Rhea" id="RHEA-COMP:10747"/>
        <dbReference type="Rhea" id="RHEA-COMP:10748"/>
        <dbReference type="ChEBI" id="CHEBI:83833"/>
        <dbReference type="ChEBI" id="CHEBI:83834"/>
        <dbReference type="EC" id="5.2.1.8"/>
    </reaction>
</comment>
<evidence type="ECO:0000256" key="3">
    <source>
        <dbReference type="ARBA" id="ARBA00023110"/>
    </source>
</evidence>
<comment type="similarity">
    <text evidence="2 5">Belongs to the cyclophilin-type PPIase family.</text>
</comment>
<dbReference type="PANTHER" id="PTHR45625">
    <property type="entry name" value="PEPTIDYL-PROLYL CIS-TRANS ISOMERASE-RELATED"/>
    <property type="match status" value="1"/>
</dbReference>